<evidence type="ECO:0000256" key="4">
    <source>
        <dbReference type="ARBA" id="ARBA00022741"/>
    </source>
</evidence>
<keyword evidence="4" id="KW-0547">Nucleotide-binding</keyword>
<dbReference type="GO" id="GO:0004674">
    <property type="term" value="F:protein serine/threonine kinase activity"/>
    <property type="evidence" value="ECO:0007669"/>
    <property type="project" value="UniProtKB-KW"/>
</dbReference>
<dbReference type="OrthoDB" id="10020333at2759"/>
<evidence type="ECO:0000259" key="7">
    <source>
        <dbReference type="PROSITE" id="PS50011"/>
    </source>
</evidence>
<evidence type="ECO:0000256" key="2">
    <source>
        <dbReference type="ARBA" id="ARBA00022527"/>
    </source>
</evidence>
<dbReference type="AlphaFoldDB" id="A0A8H7S6P0"/>
<dbReference type="Proteomes" id="UP000646827">
    <property type="component" value="Unassembled WGS sequence"/>
</dbReference>
<reference evidence="8 9" key="1">
    <citation type="submission" date="2020-12" db="EMBL/GenBank/DDBJ databases">
        <title>Metabolic potential, ecology and presence of endohyphal bacteria is reflected in genomic diversity of Mucoromycotina.</title>
        <authorList>
            <person name="Muszewska A."/>
            <person name="Okrasinska A."/>
            <person name="Steczkiewicz K."/>
            <person name="Drgas O."/>
            <person name="Orlowska M."/>
            <person name="Perlinska-Lenart U."/>
            <person name="Aleksandrzak-Piekarczyk T."/>
            <person name="Szatraj K."/>
            <person name="Zielenkiewicz U."/>
            <person name="Pilsyk S."/>
            <person name="Malc E."/>
            <person name="Mieczkowski P."/>
            <person name="Kruszewska J.S."/>
            <person name="Biernat P."/>
            <person name="Pawlowska J."/>
        </authorList>
    </citation>
    <scope>NUCLEOTIDE SEQUENCE [LARGE SCALE GENOMIC DNA]</scope>
    <source>
        <strain evidence="8 9">CBS 142.35</strain>
    </source>
</reference>
<proteinExistence type="predicted"/>
<keyword evidence="2" id="KW-0723">Serine/threonine-protein kinase</keyword>
<evidence type="ECO:0000256" key="1">
    <source>
        <dbReference type="ARBA" id="ARBA00012513"/>
    </source>
</evidence>
<keyword evidence="9" id="KW-1185">Reference proteome</keyword>
<comment type="caution">
    <text evidence="8">The sequence shown here is derived from an EMBL/GenBank/DDBJ whole genome shotgun (WGS) entry which is preliminary data.</text>
</comment>
<dbReference type="PROSITE" id="PS00108">
    <property type="entry name" value="PROTEIN_KINASE_ST"/>
    <property type="match status" value="1"/>
</dbReference>
<evidence type="ECO:0000313" key="8">
    <source>
        <dbReference type="EMBL" id="KAG2223661.1"/>
    </source>
</evidence>
<evidence type="ECO:0000256" key="5">
    <source>
        <dbReference type="ARBA" id="ARBA00022777"/>
    </source>
</evidence>
<dbReference type="PANTHER" id="PTHR44167:SF23">
    <property type="entry name" value="CDC7 KINASE, ISOFORM A-RELATED"/>
    <property type="match status" value="1"/>
</dbReference>
<dbReference type="Pfam" id="PF00069">
    <property type="entry name" value="Pkinase"/>
    <property type="match status" value="1"/>
</dbReference>
<dbReference type="SUPFAM" id="SSF56112">
    <property type="entry name" value="Protein kinase-like (PK-like)"/>
    <property type="match status" value="1"/>
</dbReference>
<feature type="non-terminal residue" evidence="8">
    <location>
        <position position="1"/>
    </location>
</feature>
<dbReference type="InterPro" id="IPR008271">
    <property type="entry name" value="Ser/Thr_kinase_AS"/>
</dbReference>
<keyword evidence="5" id="KW-0418">Kinase</keyword>
<feature type="domain" description="Protein kinase" evidence="7">
    <location>
        <begin position="1"/>
        <end position="160"/>
    </location>
</feature>
<protein>
    <recommendedName>
        <fullName evidence="1">non-specific serine/threonine protein kinase</fullName>
        <ecNumber evidence="1">2.7.11.1</ecNumber>
    </recommendedName>
</protein>
<keyword evidence="3" id="KW-0808">Transferase</keyword>
<sequence>TFSTVYEAFDLRSDLYNNQAWQQQLLAGHRVTNPNANYNPSNRVALKRVYSTSSPARLASEVQILHELRGCPCIAPLIAAFRYQDEFFVVMPYIHSDDFKQTYREMTIIEIKCYFRSLFTGLRHLHAYNYIHRDVKPNNFLYDRKLRSGVLIDFGLAEVP</sequence>
<dbReference type="GO" id="GO:0005634">
    <property type="term" value="C:nucleus"/>
    <property type="evidence" value="ECO:0007669"/>
    <property type="project" value="TreeGrafter"/>
</dbReference>
<dbReference type="PANTHER" id="PTHR44167">
    <property type="entry name" value="OVARIAN-SPECIFIC SERINE/THREONINE-PROTEIN KINASE LOK-RELATED"/>
    <property type="match status" value="1"/>
</dbReference>
<dbReference type="EMBL" id="JAEPRB010000056">
    <property type="protein sequence ID" value="KAG2223661.1"/>
    <property type="molecule type" value="Genomic_DNA"/>
</dbReference>
<name>A0A8H7S6P0_9FUNG</name>
<dbReference type="InterPro" id="IPR000719">
    <property type="entry name" value="Prot_kinase_dom"/>
</dbReference>
<dbReference type="InterPro" id="IPR011009">
    <property type="entry name" value="Kinase-like_dom_sf"/>
</dbReference>
<evidence type="ECO:0000256" key="6">
    <source>
        <dbReference type="ARBA" id="ARBA00022840"/>
    </source>
</evidence>
<organism evidence="8 9">
    <name type="scientific">Circinella minor</name>
    <dbReference type="NCBI Taxonomy" id="1195481"/>
    <lineage>
        <taxon>Eukaryota</taxon>
        <taxon>Fungi</taxon>
        <taxon>Fungi incertae sedis</taxon>
        <taxon>Mucoromycota</taxon>
        <taxon>Mucoromycotina</taxon>
        <taxon>Mucoromycetes</taxon>
        <taxon>Mucorales</taxon>
        <taxon>Lichtheimiaceae</taxon>
        <taxon>Circinella</taxon>
    </lineage>
</organism>
<gene>
    <name evidence="8" type="ORF">INT45_007239</name>
</gene>
<dbReference type="GO" id="GO:0044773">
    <property type="term" value="P:mitotic DNA damage checkpoint signaling"/>
    <property type="evidence" value="ECO:0007669"/>
    <property type="project" value="TreeGrafter"/>
</dbReference>
<dbReference type="PROSITE" id="PS50011">
    <property type="entry name" value="PROTEIN_KINASE_DOM"/>
    <property type="match status" value="1"/>
</dbReference>
<dbReference type="Gene3D" id="1.10.510.10">
    <property type="entry name" value="Transferase(Phosphotransferase) domain 1"/>
    <property type="match status" value="1"/>
</dbReference>
<dbReference type="Gene3D" id="3.30.200.20">
    <property type="entry name" value="Phosphorylase Kinase, domain 1"/>
    <property type="match status" value="1"/>
</dbReference>
<dbReference type="EC" id="2.7.11.1" evidence="1"/>
<evidence type="ECO:0000313" key="9">
    <source>
        <dbReference type="Proteomes" id="UP000646827"/>
    </source>
</evidence>
<evidence type="ECO:0000256" key="3">
    <source>
        <dbReference type="ARBA" id="ARBA00022679"/>
    </source>
</evidence>
<dbReference type="GO" id="GO:0005524">
    <property type="term" value="F:ATP binding"/>
    <property type="evidence" value="ECO:0007669"/>
    <property type="project" value="UniProtKB-KW"/>
</dbReference>
<dbReference type="SMART" id="SM00220">
    <property type="entry name" value="S_TKc"/>
    <property type="match status" value="1"/>
</dbReference>
<accession>A0A8H7S6P0</accession>
<keyword evidence="6" id="KW-0067">ATP-binding</keyword>